<name>A0A8S5QUX2_9CAUD</name>
<sequence>MPIKPSNSFSARIRNEVKERTMAAKAAIATQLFYIGLECLTNARSVHRYKDRTSNLASSINYCVVVDGEIVRAGEWQAIGGNEGDGKEGVSVGMEYLHKVAAEQPKDGKIRFVMVAGMPYAQYVEAMSFDVLDTSEQMAERKIKEMLDNMFKPR</sequence>
<accession>A0A8S5QUX2</accession>
<organism evidence="1">
    <name type="scientific">Myoviridae sp. ctB3C22</name>
    <dbReference type="NCBI Taxonomy" id="2826629"/>
    <lineage>
        <taxon>Viruses</taxon>
        <taxon>Duplodnaviria</taxon>
        <taxon>Heunggongvirae</taxon>
        <taxon>Uroviricota</taxon>
        <taxon>Caudoviricetes</taxon>
    </lineage>
</organism>
<reference evidence="1" key="1">
    <citation type="journal article" date="2021" name="Proc. Natl. Acad. Sci. U.S.A.">
        <title>A Catalog of Tens of Thousands of Viruses from Human Metagenomes Reveals Hidden Associations with Chronic Diseases.</title>
        <authorList>
            <person name="Tisza M.J."/>
            <person name="Buck C.B."/>
        </authorList>
    </citation>
    <scope>NUCLEOTIDE SEQUENCE</scope>
    <source>
        <strain evidence="1">CtB3C22</strain>
    </source>
</reference>
<protein>
    <submittedName>
        <fullName evidence="1">Uncharacterized protein</fullName>
    </submittedName>
</protein>
<proteinExistence type="predicted"/>
<evidence type="ECO:0000313" key="1">
    <source>
        <dbReference type="EMBL" id="DAE23087.1"/>
    </source>
</evidence>
<dbReference type="EMBL" id="BK015746">
    <property type="protein sequence ID" value="DAE23087.1"/>
    <property type="molecule type" value="Genomic_DNA"/>
</dbReference>